<dbReference type="NCBIfam" id="TIGR01662">
    <property type="entry name" value="HAD-SF-IIIA"/>
    <property type="match status" value="1"/>
</dbReference>
<dbReference type="GO" id="GO:0046403">
    <property type="term" value="F:polynucleotide 3'-phosphatase activity"/>
    <property type="evidence" value="ECO:0007669"/>
    <property type="project" value="TreeGrafter"/>
</dbReference>
<dbReference type="Pfam" id="PF13671">
    <property type="entry name" value="AAA_33"/>
    <property type="match status" value="1"/>
</dbReference>
<dbReference type="InterPro" id="IPR023214">
    <property type="entry name" value="HAD_sf"/>
</dbReference>
<dbReference type="Pfam" id="PF08645">
    <property type="entry name" value="PNK3P"/>
    <property type="match status" value="1"/>
</dbReference>
<keyword evidence="2" id="KW-0418">Kinase</keyword>
<dbReference type="OrthoDB" id="19045at2759"/>
<dbReference type="GO" id="GO:0006281">
    <property type="term" value="P:DNA repair"/>
    <property type="evidence" value="ECO:0007669"/>
    <property type="project" value="TreeGrafter"/>
</dbReference>
<sequence>MPTTPKGMAYSKQMQQSESRKRTVSDLGGESDNGSDSTMTSRKVAKIHPFFTKPSTDSTSSSFQWLKPALGPKRTCLHGINLIPQSTPKVAAFDLDGTVIKSNHKNRSKEAALHWEWWRASVPVKLEELHREGYSIILISNQALKQQHLEGWKKKIPLISAALPSVPFRILAASTKDGFRKPMPGMWDELERIFAEDGVRIDNDASFFVGDAAGRTNDFASTDRKWAINVGISFYTPEEYFLQLPSAPYTLPGFHVSGLPKLPLFDPPMAQIIPDAAGTELVVFSGFPCLGKSTFFRRHFAPAGYTHINQDTLGSRSKCMKAAEVALKAGTSCVVDNTNRDIPTRKHYLDLAKKLHIPVRRVFLLTYVYRNVTLCIRCIEFVGSMDLAWHNNLYRAYVHPSKELRRDIIPYVAFIGFKNHYEEPQLTEGFSEIIKVNWVFEGSEEEQKRWSMWLQIDGK</sequence>
<dbReference type="SUPFAM" id="SSF56784">
    <property type="entry name" value="HAD-like"/>
    <property type="match status" value="1"/>
</dbReference>
<reference evidence="2" key="1">
    <citation type="journal article" date="2020" name="New Phytol.">
        <title>Comparative genomics reveals dynamic genome evolution in host specialist ectomycorrhizal fungi.</title>
        <authorList>
            <person name="Lofgren L.A."/>
            <person name="Nguyen N.H."/>
            <person name="Vilgalys R."/>
            <person name="Ruytinx J."/>
            <person name="Liao H.L."/>
            <person name="Branco S."/>
            <person name="Kuo A."/>
            <person name="LaButti K."/>
            <person name="Lipzen A."/>
            <person name="Andreopoulos W."/>
            <person name="Pangilinan J."/>
            <person name="Riley R."/>
            <person name="Hundley H."/>
            <person name="Na H."/>
            <person name="Barry K."/>
            <person name="Grigoriev I.V."/>
            <person name="Stajich J.E."/>
            <person name="Kennedy P.G."/>
        </authorList>
    </citation>
    <scope>NUCLEOTIDE SEQUENCE</scope>
    <source>
        <strain evidence="2">FC423</strain>
    </source>
</reference>
<dbReference type="SUPFAM" id="SSF52540">
    <property type="entry name" value="P-loop containing nucleoside triphosphate hydrolases"/>
    <property type="match status" value="1"/>
</dbReference>
<dbReference type="PANTHER" id="PTHR12083:SF9">
    <property type="entry name" value="BIFUNCTIONAL POLYNUCLEOTIDE PHOSPHATASE_KINASE"/>
    <property type="match status" value="1"/>
</dbReference>
<evidence type="ECO:0000313" key="3">
    <source>
        <dbReference type="Proteomes" id="UP000823399"/>
    </source>
</evidence>
<proteinExistence type="predicted"/>
<dbReference type="InterPro" id="IPR036412">
    <property type="entry name" value="HAD-like_sf"/>
</dbReference>
<organism evidence="2 3">
    <name type="scientific">Suillus discolor</name>
    <dbReference type="NCBI Taxonomy" id="1912936"/>
    <lineage>
        <taxon>Eukaryota</taxon>
        <taxon>Fungi</taxon>
        <taxon>Dikarya</taxon>
        <taxon>Basidiomycota</taxon>
        <taxon>Agaricomycotina</taxon>
        <taxon>Agaricomycetes</taxon>
        <taxon>Agaricomycetidae</taxon>
        <taxon>Boletales</taxon>
        <taxon>Suillineae</taxon>
        <taxon>Suillaceae</taxon>
        <taxon>Suillus</taxon>
    </lineage>
</organism>
<dbReference type="EMBL" id="JABBWM010000008">
    <property type="protein sequence ID" value="KAG2115268.1"/>
    <property type="molecule type" value="Genomic_DNA"/>
</dbReference>
<dbReference type="InterPro" id="IPR013954">
    <property type="entry name" value="PNK3P"/>
</dbReference>
<dbReference type="RefSeq" id="XP_041296985.1">
    <property type="nucleotide sequence ID" value="XM_041429695.1"/>
</dbReference>
<dbReference type="Gene3D" id="3.40.50.1000">
    <property type="entry name" value="HAD superfamily/HAD-like"/>
    <property type="match status" value="1"/>
</dbReference>
<accession>A0A9P7FFW6</accession>
<dbReference type="GO" id="GO:0046404">
    <property type="term" value="F:ATP-dependent polydeoxyribonucleotide 5'-hydroxyl-kinase activity"/>
    <property type="evidence" value="ECO:0007669"/>
    <property type="project" value="TreeGrafter"/>
</dbReference>
<evidence type="ECO:0000313" key="2">
    <source>
        <dbReference type="EMBL" id="KAG2115268.1"/>
    </source>
</evidence>
<keyword evidence="2" id="KW-0808">Transferase</keyword>
<protein>
    <submittedName>
        <fullName evidence="2">Polynucleotide kinase 3 phosphatase-domain-containing protein</fullName>
    </submittedName>
</protein>
<dbReference type="AlphaFoldDB" id="A0A9P7FFW6"/>
<dbReference type="InterPro" id="IPR006549">
    <property type="entry name" value="HAD-SF_hydro_IIIA"/>
</dbReference>
<feature type="region of interest" description="Disordered" evidence="1">
    <location>
        <begin position="1"/>
        <end position="41"/>
    </location>
</feature>
<evidence type="ECO:0000256" key="1">
    <source>
        <dbReference type="SAM" id="MobiDB-lite"/>
    </source>
</evidence>
<dbReference type="Gene3D" id="3.40.50.300">
    <property type="entry name" value="P-loop containing nucleotide triphosphate hydrolases"/>
    <property type="match status" value="1"/>
</dbReference>
<feature type="compositionally biased region" description="Polar residues" evidence="1">
    <location>
        <begin position="32"/>
        <end position="41"/>
    </location>
</feature>
<comment type="caution">
    <text evidence="2">The sequence shown here is derived from an EMBL/GenBank/DDBJ whole genome shotgun (WGS) entry which is preliminary data.</text>
</comment>
<name>A0A9P7FFW6_9AGAM</name>
<dbReference type="InterPro" id="IPR027417">
    <property type="entry name" value="P-loop_NTPase"/>
</dbReference>
<dbReference type="Proteomes" id="UP000823399">
    <property type="component" value="Unassembled WGS sequence"/>
</dbReference>
<dbReference type="PANTHER" id="PTHR12083">
    <property type="entry name" value="BIFUNCTIONAL POLYNUCLEOTIDE PHOSPHATASE/KINASE"/>
    <property type="match status" value="1"/>
</dbReference>
<gene>
    <name evidence="2" type="ORF">F5147DRAFT_414383</name>
</gene>
<dbReference type="NCBIfam" id="TIGR01664">
    <property type="entry name" value="DNA-3'-Pase"/>
    <property type="match status" value="1"/>
</dbReference>
<dbReference type="InterPro" id="IPR006551">
    <property type="entry name" value="Polynucleotide_phosphatase"/>
</dbReference>
<dbReference type="GO" id="GO:0003690">
    <property type="term" value="F:double-stranded DNA binding"/>
    <property type="evidence" value="ECO:0007669"/>
    <property type="project" value="TreeGrafter"/>
</dbReference>
<keyword evidence="3" id="KW-1185">Reference proteome</keyword>
<dbReference type="GeneID" id="64691954"/>